<comment type="similarity">
    <text evidence="1">Belongs to the glycosyl hydrolase 57 family.</text>
</comment>
<dbReference type="PANTHER" id="PTHR41695">
    <property type="entry name" value="1,4-ALPHA-GLUCAN BRANCHING ENZYME RV3031-RELATED"/>
    <property type="match status" value="1"/>
</dbReference>
<evidence type="ECO:0008006" key="7">
    <source>
        <dbReference type="Google" id="ProtNLM"/>
    </source>
</evidence>
<dbReference type="InterPro" id="IPR004300">
    <property type="entry name" value="Glyco_hydro_57_N"/>
</dbReference>
<dbReference type="Gene3D" id="3.20.110.20">
    <property type="match status" value="1"/>
</dbReference>
<dbReference type="GO" id="GO:0030979">
    <property type="term" value="P:alpha-glucan biosynthetic process"/>
    <property type="evidence" value="ECO:0007669"/>
    <property type="project" value="InterPro"/>
</dbReference>
<keyword evidence="6" id="KW-1185">Reference proteome</keyword>
<evidence type="ECO:0000259" key="4">
    <source>
        <dbReference type="Pfam" id="PF09095"/>
    </source>
</evidence>
<dbReference type="SUPFAM" id="SSF88713">
    <property type="entry name" value="Glycoside hydrolase/deacetylase"/>
    <property type="match status" value="1"/>
</dbReference>
<evidence type="ECO:0000256" key="2">
    <source>
        <dbReference type="ARBA" id="ARBA00023277"/>
    </source>
</evidence>
<dbReference type="SUPFAM" id="SSF74650">
    <property type="entry name" value="Galactose mutarotase-like"/>
    <property type="match status" value="1"/>
</dbReference>
<accession>A0A1M6VP38</accession>
<dbReference type="PANTHER" id="PTHR41695:SF1">
    <property type="entry name" value="1,4-ALPHA-GLUCAN BRANCHING ENZYME TK1436"/>
    <property type="match status" value="1"/>
</dbReference>
<feature type="domain" description="Alpha-amylase/4-alpha-glucanotransferase C-terminal" evidence="4">
    <location>
        <begin position="424"/>
        <end position="582"/>
    </location>
</feature>
<dbReference type="Gene3D" id="2.70.98.10">
    <property type="match status" value="1"/>
</dbReference>
<dbReference type="InterPro" id="IPR014718">
    <property type="entry name" value="GH-type_carb-bd"/>
</dbReference>
<organism evidence="5 6">
    <name type="scientific">Fibrobacter intestinalis</name>
    <dbReference type="NCBI Taxonomy" id="28122"/>
    <lineage>
        <taxon>Bacteria</taxon>
        <taxon>Pseudomonadati</taxon>
        <taxon>Fibrobacterota</taxon>
        <taxon>Fibrobacteria</taxon>
        <taxon>Fibrobacterales</taxon>
        <taxon>Fibrobacteraceae</taxon>
        <taxon>Fibrobacter</taxon>
    </lineage>
</organism>
<dbReference type="InterPro" id="IPR011330">
    <property type="entry name" value="Glyco_hydro/deAcase_b/a-brl"/>
</dbReference>
<name>A0A1M6VP38_9BACT</name>
<proteinExistence type="inferred from homology"/>
<dbReference type="InterPro" id="IPR040042">
    <property type="entry name" value="Branching_enz_MT3115-like"/>
</dbReference>
<reference evidence="6" key="1">
    <citation type="submission" date="2016-11" db="EMBL/GenBank/DDBJ databases">
        <authorList>
            <person name="Varghese N."/>
            <person name="Submissions S."/>
        </authorList>
    </citation>
    <scope>NUCLEOTIDE SEQUENCE [LARGE SCALE GENOMIC DNA]</scope>
    <source>
        <strain evidence="6">UWOS</strain>
    </source>
</reference>
<protein>
    <recommendedName>
        <fullName evidence="7">Glycosyl hydrolase family 57</fullName>
    </recommendedName>
</protein>
<dbReference type="GO" id="GO:0030246">
    <property type="term" value="F:carbohydrate binding"/>
    <property type="evidence" value="ECO:0007669"/>
    <property type="project" value="InterPro"/>
</dbReference>
<evidence type="ECO:0000256" key="1">
    <source>
        <dbReference type="ARBA" id="ARBA00006821"/>
    </source>
</evidence>
<gene>
    <name evidence="5" type="ORF">SAMN05720469_11955</name>
</gene>
<dbReference type="Pfam" id="PF09095">
    <property type="entry name" value="AmyA-gluTrfs_C"/>
    <property type="match status" value="1"/>
</dbReference>
<evidence type="ECO:0000313" key="5">
    <source>
        <dbReference type="EMBL" id="SHK83258.1"/>
    </source>
</evidence>
<feature type="domain" description="Glycoside hydrolase family 57 N-terminal" evidence="3">
    <location>
        <begin position="41"/>
        <end position="191"/>
    </location>
</feature>
<keyword evidence="2" id="KW-0119">Carbohydrate metabolism</keyword>
<dbReference type="Pfam" id="PF03065">
    <property type="entry name" value="Glyco_hydro_57"/>
    <property type="match status" value="1"/>
</dbReference>
<dbReference type="GO" id="GO:0003844">
    <property type="term" value="F:1,4-alpha-glucan branching enzyme activity"/>
    <property type="evidence" value="ECO:0007669"/>
    <property type="project" value="InterPro"/>
</dbReference>
<dbReference type="InterPro" id="IPR015179">
    <property type="entry name" value="A-amylase/a-glucTrfase_C"/>
</dbReference>
<dbReference type="InterPro" id="IPR011013">
    <property type="entry name" value="Gal_mutarotase_sf_dom"/>
</dbReference>
<dbReference type="AlphaFoldDB" id="A0A1M6VP38"/>
<sequence>MCYFLNMTPAKLSILLSVTEPFSLEESAFDEQFSQIAREIRALLETNKIKFSLYLSGRVAEVWNRRNIADVVYMRQAIRDGKLEILGGSFFDSMLPLFPAGLQNLQLQMHSALMERIFQVEPIGYFNSSMAWEIGLTEVLAKQNLRYTLVSEKSLQECIGLATRVTGWFTSEFGDSVMQLFPVAEDLSQALLLDSALLQAKLESLIKNKDPWIAIESVPVSDTESIRLFFERLQSNLLNFPFQLWPIFHWLDEPSEGKVNLMSAVGNHLGLPVGAQSCRELLLRRPEADLMHKSLLIANSHAESLLQGKDLHGVQTKLLPLMSPLYYADLYDNKGVRSPLVRWKGHRMIVEVEEEIEKFSKMEGRRVEVSDFLKTGSRQILVNNANLQFLLEQGSGASLRSLIYKPARVNWVSAFQQNGDVPRAFVDHLLSPSLSDAMQIEAALNDGLGALNAPYEYRIERKDNALGIWLRSEQIVDLNGQNHVTHIDKDISLGKSDSQLDFSYSIANGTFADLDGYFGTELNLGVRKFEQGRAYKLKIDGRSIDPDIPLPCIFPEVSEILIKDGLLSQACRISFSQPAKVLLSWIMGSHDTAAPTIVQGVRIFFFWNLKLSSVTEERFKITMNFSKRGFFR</sequence>
<evidence type="ECO:0000259" key="3">
    <source>
        <dbReference type="Pfam" id="PF03065"/>
    </source>
</evidence>
<dbReference type="Proteomes" id="UP000184275">
    <property type="component" value="Unassembled WGS sequence"/>
</dbReference>
<evidence type="ECO:0000313" key="6">
    <source>
        <dbReference type="Proteomes" id="UP000184275"/>
    </source>
</evidence>
<dbReference type="EMBL" id="FRAW01000019">
    <property type="protein sequence ID" value="SHK83258.1"/>
    <property type="molecule type" value="Genomic_DNA"/>
</dbReference>